<evidence type="ECO:0000313" key="1">
    <source>
        <dbReference type="EMBL" id="MCZ4094124.1"/>
    </source>
</evidence>
<dbReference type="RefSeq" id="WP_269286935.1">
    <property type="nucleotide sequence ID" value="NZ_JAPVOI010000006.1"/>
</dbReference>
<keyword evidence="2" id="KW-1185">Reference proteome</keyword>
<gene>
    <name evidence="1" type="ORF">O3W52_30880</name>
</gene>
<dbReference type="InterPro" id="IPR042257">
    <property type="entry name" value="DGOK_C"/>
</dbReference>
<reference evidence="1" key="1">
    <citation type="submission" date="2022-10" db="EMBL/GenBank/DDBJ databases">
        <title>Whole genome sequencing of three plant growth promoting bacteria isolated from Vachellia tortilis subsp. raddiana in Morocco.</title>
        <authorList>
            <person name="Hnini M."/>
            <person name="Zouagui R."/>
            <person name="Zouagui H."/>
            <person name="Chemao Elfihri M.-W."/>
            <person name="Ibrahimi A."/>
            <person name="Sbabou L."/>
            <person name="Aurag J."/>
        </authorList>
    </citation>
    <scope>NUCLEOTIDE SEQUENCE</scope>
    <source>
        <strain evidence="1">LMR678</strain>
    </source>
</reference>
<sequence length="307" mass="32956">MGFRAVLVDRQGLIVDTKESWQGVQAVAKGEHAGVLSDALAPWRSKHGSLRVVAAGMIGSRNGWLEMPYVPTPATAADFAAASRTIELPEGDRLMFLPGLTDPSAFPFPDVMRGEETQLVGFGLEQDIVVVLPGTHSKWADIRHGRIERFRTFVTGEIFNTLANHSFLSKVATAEADHASAAFAEGIALARDESGRAGGQLTRLFAVRTGWLAGKITPEEMKSRLSGLIVGWEFAEARAGGWFTEGDTIAVVGDDDLVEVYEAVSKAFGVNLAPAPADAAIRGALAISEYDLRSRGQEDSGRSYQRA</sequence>
<dbReference type="EMBL" id="JAPVOI010000006">
    <property type="protein sequence ID" value="MCZ4094124.1"/>
    <property type="molecule type" value="Genomic_DNA"/>
</dbReference>
<dbReference type="Pfam" id="PF05035">
    <property type="entry name" value="DGOK"/>
    <property type="match status" value="1"/>
</dbReference>
<dbReference type="InterPro" id="IPR007729">
    <property type="entry name" value="DGOK"/>
</dbReference>
<organism evidence="1 2">
    <name type="scientific">Sinorhizobium psoraleae</name>
    <dbReference type="NCBI Taxonomy" id="520838"/>
    <lineage>
        <taxon>Bacteria</taxon>
        <taxon>Pseudomonadati</taxon>
        <taxon>Pseudomonadota</taxon>
        <taxon>Alphaproteobacteria</taxon>
        <taxon>Hyphomicrobiales</taxon>
        <taxon>Rhizobiaceae</taxon>
        <taxon>Sinorhizobium/Ensifer group</taxon>
        <taxon>Sinorhizobium</taxon>
    </lineage>
</organism>
<comment type="caution">
    <text evidence="1">The sequence shown here is derived from an EMBL/GenBank/DDBJ whole genome shotgun (WGS) entry which is preliminary data.</text>
</comment>
<accession>A0ABT4KQC8</accession>
<evidence type="ECO:0000313" key="2">
    <source>
        <dbReference type="Proteomes" id="UP001079430"/>
    </source>
</evidence>
<name>A0ABT4KQC8_9HYPH</name>
<dbReference type="Proteomes" id="UP001079430">
    <property type="component" value="Unassembled WGS sequence"/>
</dbReference>
<dbReference type="Gene3D" id="3.30.420.300">
    <property type="entry name" value="2-keto-3-deoxy-galactonokinase, substrate binding domain"/>
    <property type="match status" value="1"/>
</dbReference>
<proteinExistence type="predicted"/>
<dbReference type="InterPro" id="IPR042258">
    <property type="entry name" value="DGOK_N"/>
</dbReference>
<dbReference type="Gene3D" id="3.30.420.310">
    <property type="entry name" value="2-keto-3-deoxy-galactonokinase, C-terminal domain"/>
    <property type="match status" value="1"/>
</dbReference>
<protein>
    <submittedName>
        <fullName evidence="1">2-dehydro-3-deoxygalactonokinase</fullName>
    </submittedName>
</protein>